<evidence type="ECO:0000256" key="10">
    <source>
        <dbReference type="ARBA" id="ARBA00022842"/>
    </source>
</evidence>
<comment type="function">
    <text evidence="14 16">Poorly processive, error-prone DNA polymerase involved in untargeted mutagenesis. Copies undamaged DNA at stalled replication forks, which arise in vivo from mismatched or misaligned primer ends. These misaligned primers can be extended by PolIV. Exhibits no 3'-5' exonuclease (proofreading) activity. May be involved in translesional synthesis, in conjunction with the beta clamp from PolIII.</text>
</comment>
<dbReference type="SUPFAM" id="SSF100879">
    <property type="entry name" value="Lesion bypass DNA polymerase (Y-family), little finger domain"/>
    <property type="match status" value="1"/>
</dbReference>
<dbReference type="EC" id="2.7.7.7" evidence="16"/>
<evidence type="ECO:0000259" key="18">
    <source>
        <dbReference type="PROSITE" id="PS50173"/>
    </source>
</evidence>
<dbReference type="GO" id="GO:0006281">
    <property type="term" value="P:DNA repair"/>
    <property type="evidence" value="ECO:0007669"/>
    <property type="project" value="UniProtKB-UniRule"/>
</dbReference>
<dbReference type="NCBIfam" id="NF003015">
    <property type="entry name" value="PRK03858.1"/>
    <property type="match status" value="1"/>
</dbReference>
<dbReference type="GO" id="GO:0009432">
    <property type="term" value="P:SOS response"/>
    <property type="evidence" value="ECO:0007669"/>
    <property type="project" value="TreeGrafter"/>
</dbReference>
<comment type="catalytic activity">
    <reaction evidence="15 16">
        <text>DNA(n) + a 2'-deoxyribonucleoside 5'-triphosphate = DNA(n+1) + diphosphate</text>
        <dbReference type="Rhea" id="RHEA:22508"/>
        <dbReference type="Rhea" id="RHEA-COMP:17339"/>
        <dbReference type="Rhea" id="RHEA-COMP:17340"/>
        <dbReference type="ChEBI" id="CHEBI:33019"/>
        <dbReference type="ChEBI" id="CHEBI:61560"/>
        <dbReference type="ChEBI" id="CHEBI:173112"/>
        <dbReference type="EC" id="2.7.7.7"/>
    </reaction>
</comment>
<dbReference type="Pfam" id="PF11799">
    <property type="entry name" value="IMS_C"/>
    <property type="match status" value="1"/>
</dbReference>
<feature type="active site" evidence="16">
    <location>
        <position position="136"/>
    </location>
</feature>
<keyword evidence="6 16" id="KW-0548">Nucleotidyltransferase</keyword>
<keyword evidence="9 16" id="KW-0227">DNA damage</keyword>
<dbReference type="GO" id="GO:0005829">
    <property type="term" value="C:cytosol"/>
    <property type="evidence" value="ECO:0007669"/>
    <property type="project" value="TreeGrafter"/>
</dbReference>
<name>A0A7W8VGQ9_9ACTN</name>
<reference evidence="19 20" key="1">
    <citation type="submission" date="2020-08" db="EMBL/GenBank/DDBJ databases">
        <title>Sequencing the genomes of 1000 actinobacteria strains.</title>
        <authorList>
            <person name="Klenk H.-P."/>
        </authorList>
    </citation>
    <scope>NUCLEOTIDE SEQUENCE [LARGE SCALE GENOMIC DNA]</scope>
    <source>
        <strain evidence="19 20">DSM 44551</strain>
    </source>
</reference>
<keyword evidence="8 16" id="KW-0479">Metal-binding</keyword>
<evidence type="ECO:0000256" key="15">
    <source>
        <dbReference type="ARBA" id="ARBA00049244"/>
    </source>
</evidence>
<dbReference type="Gene3D" id="3.30.1490.100">
    <property type="entry name" value="DNA polymerase, Y-family, little finger domain"/>
    <property type="match status" value="1"/>
</dbReference>
<dbReference type="Gene3D" id="1.10.150.20">
    <property type="entry name" value="5' to 3' exonuclease, C-terminal subdomain"/>
    <property type="match status" value="1"/>
</dbReference>
<keyword evidence="10 16" id="KW-0460">Magnesium</keyword>
<dbReference type="PROSITE" id="PS50173">
    <property type="entry name" value="UMUC"/>
    <property type="match status" value="1"/>
</dbReference>
<evidence type="ECO:0000256" key="6">
    <source>
        <dbReference type="ARBA" id="ARBA00022695"/>
    </source>
</evidence>
<dbReference type="SUPFAM" id="SSF56672">
    <property type="entry name" value="DNA/RNA polymerases"/>
    <property type="match status" value="1"/>
</dbReference>
<dbReference type="Gene3D" id="3.30.70.270">
    <property type="match status" value="1"/>
</dbReference>
<comment type="similarity">
    <text evidence="2 16">Belongs to the DNA polymerase type-Y family.</text>
</comment>
<proteinExistence type="inferred from homology"/>
<evidence type="ECO:0000256" key="12">
    <source>
        <dbReference type="ARBA" id="ARBA00023125"/>
    </source>
</evidence>
<dbReference type="FunFam" id="3.30.1490.100:FF:000004">
    <property type="entry name" value="DNA polymerase IV"/>
    <property type="match status" value="1"/>
</dbReference>
<feature type="region of interest" description="Disordered" evidence="17">
    <location>
        <begin position="412"/>
        <end position="441"/>
    </location>
</feature>
<dbReference type="InterPro" id="IPR053848">
    <property type="entry name" value="IMS_HHH_1"/>
</dbReference>
<dbReference type="GO" id="GO:0003684">
    <property type="term" value="F:damaged DNA binding"/>
    <property type="evidence" value="ECO:0007669"/>
    <property type="project" value="InterPro"/>
</dbReference>
<comment type="cofactor">
    <cofactor evidence="16">
        <name>Mg(2+)</name>
        <dbReference type="ChEBI" id="CHEBI:18420"/>
    </cofactor>
    <text evidence="16">Binds 2 magnesium ions per subunit.</text>
</comment>
<evidence type="ECO:0000256" key="9">
    <source>
        <dbReference type="ARBA" id="ARBA00022763"/>
    </source>
</evidence>
<dbReference type="NCBIfam" id="NF002677">
    <property type="entry name" value="PRK02406.1"/>
    <property type="match status" value="1"/>
</dbReference>
<feature type="compositionally biased region" description="Basic and acidic residues" evidence="17">
    <location>
        <begin position="429"/>
        <end position="441"/>
    </location>
</feature>
<sequence length="441" mass="47073">MSRRQLERGEALRGMVGADGIRPLSAAGPEDEAGCTVLHIDMDAFFASVELLARPEARGRPVIVGGTGPRGVVSSADYLARSYGVHSAMPMARALRLCPDAVVLPPDGPAYRRASEAVMDIFRSITPEVEPVSLDEAFLDVSGARRRLGGPVRIAELIRERVRAEQRLTCSVGVASTKFTAKLASTRCKPDGLLLVPAARVPAFLDPMPVGALWGVGEKTERSLARLGLRTVGDVARAPREALRSELGRALGDQLADLSRGHDPRPVVPGSPDKSIGAEETFPADVADPGEIRRELLRLAEQTARRLRASGQAGRTVVVKLRRADFSTVTRSRTLSEPTDVAREISSAARALYAASGLEGEPLRLVGVRVEGLAGADRAHRQPTLDEPESGWREAELAMDAVARRFGAGAIRPASLAGPAADSGRGGRNRPEGDRNDGRRR</sequence>
<dbReference type="InterPro" id="IPR043128">
    <property type="entry name" value="Rev_trsase/Diguanyl_cyclase"/>
</dbReference>
<keyword evidence="3 16" id="KW-0515">Mutator protein</keyword>
<evidence type="ECO:0000256" key="7">
    <source>
        <dbReference type="ARBA" id="ARBA00022705"/>
    </source>
</evidence>
<keyword evidence="7 16" id="KW-0235">DNA replication</keyword>
<dbReference type="GO" id="GO:0006261">
    <property type="term" value="P:DNA-templated DNA replication"/>
    <property type="evidence" value="ECO:0007669"/>
    <property type="project" value="UniProtKB-UniRule"/>
</dbReference>
<protein>
    <recommendedName>
        <fullName evidence="16">DNA polymerase IV</fullName>
        <shortName evidence="16">Pol IV</shortName>
        <ecNumber evidence="16">2.7.7.7</ecNumber>
    </recommendedName>
</protein>
<dbReference type="EMBL" id="JACHDB010000002">
    <property type="protein sequence ID" value="MBB5435777.1"/>
    <property type="molecule type" value="Genomic_DNA"/>
</dbReference>
<feature type="site" description="Substrate discrimination" evidence="16">
    <location>
        <position position="46"/>
    </location>
</feature>
<dbReference type="InterPro" id="IPR022880">
    <property type="entry name" value="DNApol_IV"/>
</dbReference>
<evidence type="ECO:0000256" key="2">
    <source>
        <dbReference type="ARBA" id="ARBA00010945"/>
    </source>
</evidence>
<evidence type="ECO:0000313" key="20">
    <source>
        <dbReference type="Proteomes" id="UP000572635"/>
    </source>
</evidence>
<evidence type="ECO:0000256" key="16">
    <source>
        <dbReference type="HAMAP-Rule" id="MF_01113"/>
    </source>
</evidence>
<dbReference type="Pfam" id="PF21999">
    <property type="entry name" value="IMS_HHH_1"/>
    <property type="match status" value="1"/>
</dbReference>
<evidence type="ECO:0000256" key="3">
    <source>
        <dbReference type="ARBA" id="ARBA00022457"/>
    </source>
</evidence>
<evidence type="ECO:0000256" key="8">
    <source>
        <dbReference type="ARBA" id="ARBA00022723"/>
    </source>
</evidence>
<comment type="subcellular location">
    <subcellularLocation>
        <location evidence="1 16">Cytoplasm</location>
    </subcellularLocation>
</comment>
<dbReference type="GO" id="GO:0000287">
    <property type="term" value="F:magnesium ion binding"/>
    <property type="evidence" value="ECO:0007669"/>
    <property type="project" value="UniProtKB-UniRule"/>
</dbReference>
<comment type="caution">
    <text evidence="19">The sequence shown here is derived from an EMBL/GenBank/DDBJ whole genome shotgun (WGS) entry which is preliminary data.</text>
</comment>
<dbReference type="InterPro" id="IPR043502">
    <property type="entry name" value="DNA/RNA_pol_sf"/>
</dbReference>
<dbReference type="GO" id="GO:0003887">
    <property type="term" value="F:DNA-directed DNA polymerase activity"/>
    <property type="evidence" value="ECO:0007669"/>
    <property type="project" value="UniProtKB-UniRule"/>
</dbReference>
<evidence type="ECO:0000313" key="19">
    <source>
        <dbReference type="EMBL" id="MBB5435777.1"/>
    </source>
</evidence>
<dbReference type="HAMAP" id="MF_01113">
    <property type="entry name" value="DNApol_IV"/>
    <property type="match status" value="1"/>
</dbReference>
<keyword evidence="5 16" id="KW-0808">Transferase</keyword>
<comment type="subunit">
    <text evidence="16">Monomer.</text>
</comment>
<keyword evidence="13 16" id="KW-0234">DNA repair</keyword>
<feature type="binding site" evidence="16">
    <location>
        <position position="41"/>
    </location>
    <ligand>
        <name>Mg(2+)</name>
        <dbReference type="ChEBI" id="CHEBI:18420"/>
    </ligand>
</feature>
<evidence type="ECO:0000256" key="4">
    <source>
        <dbReference type="ARBA" id="ARBA00022490"/>
    </source>
</evidence>
<keyword evidence="12 16" id="KW-0238">DNA-binding</keyword>
<evidence type="ECO:0000256" key="11">
    <source>
        <dbReference type="ARBA" id="ARBA00022932"/>
    </source>
</evidence>
<keyword evidence="4 16" id="KW-0963">Cytoplasm</keyword>
<dbReference type="InterPro" id="IPR036775">
    <property type="entry name" value="DNA_pol_Y-fam_lit_finger_sf"/>
</dbReference>
<feature type="binding site" evidence="16">
    <location>
        <position position="135"/>
    </location>
    <ligand>
        <name>Mg(2+)</name>
        <dbReference type="ChEBI" id="CHEBI:18420"/>
    </ligand>
</feature>
<keyword evidence="20" id="KW-1185">Reference proteome</keyword>
<dbReference type="AlphaFoldDB" id="A0A7W8VGQ9"/>
<organism evidence="19 20">
    <name type="scientific">Nocardiopsis composta</name>
    <dbReference type="NCBI Taxonomy" id="157465"/>
    <lineage>
        <taxon>Bacteria</taxon>
        <taxon>Bacillati</taxon>
        <taxon>Actinomycetota</taxon>
        <taxon>Actinomycetes</taxon>
        <taxon>Streptosporangiales</taxon>
        <taxon>Nocardiopsidaceae</taxon>
        <taxon>Nocardiopsis</taxon>
    </lineage>
</organism>
<accession>A0A7W8VGQ9</accession>
<dbReference type="Pfam" id="PF00817">
    <property type="entry name" value="IMS"/>
    <property type="match status" value="1"/>
</dbReference>
<dbReference type="NCBIfam" id="NF002882">
    <property type="entry name" value="PRK03348.1"/>
    <property type="match status" value="1"/>
</dbReference>
<dbReference type="InterPro" id="IPR017961">
    <property type="entry name" value="DNA_pol_Y-fam_little_finger"/>
</dbReference>
<dbReference type="PANTHER" id="PTHR11076:SF33">
    <property type="entry name" value="DNA POLYMERASE KAPPA"/>
    <property type="match status" value="1"/>
</dbReference>
<gene>
    <name evidence="16" type="primary">dinB</name>
    <name evidence="19" type="ORF">HDA36_005925</name>
</gene>
<dbReference type="InterPro" id="IPR001126">
    <property type="entry name" value="UmuC"/>
</dbReference>
<keyword evidence="11 16" id="KW-0239">DNA-directed DNA polymerase</keyword>
<dbReference type="CDD" id="cd03586">
    <property type="entry name" value="PolY_Pol_IV_kappa"/>
    <property type="match status" value="1"/>
</dbReference>
<dbReference type="PANTHER" id="PTHR11076">
    <property type="entry name" value="DNA REPAIR POLYMERASE UMUC / TRANSFERASE FAMILY MEMBER"/>
    <property type="match status" value="1"/>
</dbReference>
<dbReference type="GO" id="GO:0042276">
    <property type="term" value="P:error-prone translesion synthesis"/>
    <property type="evidence" value="ECO:0007669"/>
    <property type="project" value="TreeGrafter"/>
</dbReference>
<feature type="domain" description="UmuC" evidence="18">
    <location>
        <begin position="37"/>
        <end position="217"/>
    </location>
</feature>
<dbReference type="InterPro" id="IPR050116">
    <property type="entry name" value="DNA_polymerase-Y"/>
</dbReference>
<feature type="region of interest" description="Disordered" evidence="17">
    <location>
        <begin position="256"/>
        <end position="279"/>
    </location>
</feature>
<dbReference type="Proteomes" id="UP000572635">
    <property type="component" value="Unassembled WGS sequence"/>
</dbReference>
<evidence type="ECO:0000256" key="1">
    <source>
        <dbReference type="ARBA" id="ARBA00004496"/>
    </source>
</evidence>
<evidence type="ECO:0000256" key="13">
    <source>
        <dbReference type="ARBA" id="ARBA00023204"/>
    </source>
</evidence>
<evidence type="ECO:0000256" key="5">
    <source>
        <dbReference type="ARBA" id="ARBA00022679"/>
    </source>
</evidence>
<evidence type="ECO:0000256" key="17">
    <source>
        <dbReference type="SAM" id="MobiDB-lite"/>
    </source>
</evidence>
<evidence type="ECO:0000256" key="14">
    <source>
        <dbReference type="ARBA" id="ARBA00025589"/>
    </source>
</evidence>
<dbReference type="Gene3D" id="3.40.1170.60">
    <property type="match status" value="1"/>
</dbReference>